<evidence type="ECO:0008006" key="2">
    <source>
        <dbReference type="Google" id="ProtNLM"/>
    </source>
</evidence>
<reference evidence="1" key="1">
    <citation type="submission" date="2014-11" db="EMBL/GenBank/DDBJ databases">
        <authorList>
            <person name="Zhu J."/>
            <person name="Qi W."/>
            <person name="Song R."/>
        </authorList>
    </citation>
    <scope>NUCLEOTIDE SEQUENCE</scope>
</reference>
<sequence>MSATVVVCDSCCCGNAKKGHNIVPIDFLNKSWEKYKLGNEVNLRISTCLGPCNMHNVSLLKTENENIWLGNLGTEEHYESIIEWAIQTSRNDQNVELSPILLSKVFDYDGDTDGIIS</sequence>
<accession>A0A1B1TEA2</accession>
<name>A0A1B1TEA2_9ARCH</name>
<evidence type="ECO:0000313" key="1">
    <source>
        <dbReference type="EMBL" id="ANV80594.1"/>
    </source>
</evidence>
<organism evidence="1">
    <name type="scientific">uncultured Poseidoniia archaeon</name>
    <dbReference type="NCBI Taxonomy" id="1697135"/>
    <lineage>
        <taxon>Archaea</taxon>
        <taxon>Methanobacteriati</taxon>
        <taxon>Thermoplasmatota</taxon>
        <taxon>Candidatus Poseidoniia</taxon>
        <taxon>environmental samples</taxon>
    </lineage>
</organism>
<reference evidence="1" key="2">
    <citation type="journal article" date="2015" name="ISME J.">
        <title>A new class of marine Euryarchaeota group II from the Mediterranean deep chlorophyll maximum.</title>
        <authorList>
            <person name="Martin-Cuadrado A.B."/>
            <person name="Garcia-Heredia I."/>
            <person name="Molto A.G."/>
            <person name="Lopez-Ubeda R."/>
            <person name="Kimes N."/>
            <person name="Lopez-Garcia P."/>
            <person name="Moreira D."/>
            <person name="Rodriguez-Valera F."/>
        </authorList>
    </citation>
    <scope>NUCLEOTIDE SEQUENCE</scope>
</reference>
<dbReference type="AlphaFoldDB" id="A0A1B1TEA2"/>
<dbReference type="Gene3D" id="3.40.30.10">
    <property type="entry name" value="Glutaredoxin"/>
    <property type="match status" value="1"/>
</dbReference>
<proteinExistence type="predicted"/>
<protein>
    <recommendedName>
        <fullName evidence="2">Cobalt chelatase</fullName>
    </recommendedName>
</protein>
<dbReference type="EMBL" id="KP211895">
    <property type="protein sequence ID" value="ANV80594.1"/>
    <property type="molecule type" value="Genomic_DNA"/>
</dbReference>